<protein>
    <submittedName>
        <fullName evidence="2">Uncharacterized protein</fullName>
    </submittedName>
</protein>
<dbReference type="RefSeq" id="WP_261934938.1">
    <property type="nucleotide sequence ID" value="NZ_AP018817.1"/>
</dbReference>
<reference evidence="2" key="1">
    <citation type="submission" date="2018-07" db="EMBL/GenBank/DDBJ databases">
        <title>Complete genome sequence of Sphingomonas bisphenolicum strain AO1, a bisphenol A degradative bacterium isolated from Japanese farm field.</title>
        <authorList>
            <person name="Murakami M."/>
            <person name="Koh M."/>
            <person name="Koba S."/>
            <person name="Matsumura Y."/>
        </authorList>
    </citation>
    <scope>NUCLEOTIDE SEQUENCE</scope>
    <source>
        <strain evidence="2">AO1</strain>
    </source>
</reference>
<sequence>MSFRKNRAQLLVGVSIMATGLLLALVILISQVVGMLPTPALVIVALALGSVAGPLIALLSSVRHVPDKSGPTQAL</sequence>
<evidence type="ECO:0000313" key="3">
    <source>
        <dbReference type="Proteomes" id="UP001059971"/>
    </source>
</evidence>
<keyword evidence="3" id="KW-1185">Reference proteome</keyword>
<proteinExistence type="predicted"/>
<organism evidence="2 3">
    <name type="scientific">Sphingomonas bisphenolicum</name>
    <dbReference type="NCBI Taxonomy" id="296544"/>
    <lineage>
        <taxon>Bacteria</taxon>
        <taxon>Pseudomonadati</taxon>
        <taxon>Pseudomonadota</taxon>
        <taxon>Alphaproteobacteria</taxon>
        <taxon>Sphingomonadales</taxon>
        <taxon>Sphingomonadaceae</taxon>
        <taxon>Sphingomonas</taxon>
    </lineage>
</organism>
<evidence type="ECO:0000313" key="2">
    <source>
        <dbReference type="EMBL" id="BBF70677.1"/>
    </source>
</evidence>
<evidence type="ECO:0000256" key="1">
    <source>
        <dbReference type="SAM" id="Phobius"/>
    </source>
</evidence>
<feature type="transmembrane region" description="Helical" evidence="1">
    <location>
        <begin position="40"/>
        <end position="59"/>
    </location>
</feature>
<name>A0ABM7G5S1_9SPHN</name>
<dbReference type="EMBL" id="AP018817">
    <property type="protein sequence ID" value="BBF70677.1"/>
    <property type="molecule type" value="Genomic_DNA"/>
</dbReference>
<keyword evidence="1" id="KW-0812">Transmembrane</keyword>
<dbReference type="Proteomes" id="UP001059971">
    <property type="component" value="Chromosome 1"/>
</dbReference>
<keyword evidence="1" id="KW-0472">Membrane</keyword>
<gene>
    <name evidence="2" type="ORF">SBA_ch1_28770</name>
</gene>
<accession>A0ABM7G5S1</accession>
<keyword evidence="1" id="KW-1133">Transmembrane helix</keyword>
<feature type="transmembrane region" description="Helical" evidence="1">
    <location>
        <begin position="12"/>
        <end position="34"/>
    </location>
</feature>